<dbReference type="PANTHER" id="PTHR33375">
    <property type="entry name" value="CHROMOSOME-PARTITIONING PROTEIN PARB-RELATED"/>
    <property type="match status" value="1"/>
</dbReference>
<reference evidence="4 5" key="1">
    <citation type="submission" date="2019-06" db="EMBL/GenBank/DDBJ databases">
        <title>Genomic insights into carbon and energy metabolism of Deferribacter autotrophicus revealed new metabolic traits in the phylum Deferribacteres.</title>
        <authorList>
            <person name="Slobodkin A.I."/>
            <person name="Slobodkina G.B."/>
            <person name="Allioux M."/>
            <person name="Alain K."/>
            <person name="Jebbar M."/>
            <person name="Shadrin V."/>
            <person name="Kublanov I.V."/>
            <person name="Toshchakov S.V."/>
            <person name="Bonch-Osmolovskaya E.A."/>
        </authorList>
    </citation>
    <scope>NUCLEOTIDE SEQUENCE [LARGE SCALE GENOMIC DNA]</scope>
    <source>
        <strain evidence="4 5">SL50</strain>
    </source>
</reference>
<evidence type="ECO:0000256" key="2">
    <source>
        <dbReference type="SAM" id="Coils"/>
    </source>
</evidence>
<dbReference type="InterPro" id="IPR050336">
    <property type="entry name" value="Chromosome_partition/occlusion"/>
</dbReference>
<dbReference type="SMART" id="SM00470">
    <property type="entry name" value="ParB"/>
    <property type="match status" value="1"/>
</dbReference>
<organism evidence="4 5">
    <name type="scientific">Deferribacter autotrophicus</name>
    <dbReference type="NCBI Taxonomy" id="500465"/>
    <lineage>
        <taxon>Bacteria</taxon>
        <taxon>Pseudomonadati</taxon>
        <taxon>Deferribacterota</taxon>
        <taxon>Deferribacteres</taxon>
        <taxon>Deferribacterales</taxon>
        <taxon>Deferribacteraceae</taxon>
        <taxon>Deferribacter</taxon>
    </lineage>
</organism>
<gene>
    <name evidence="4" type="ORF">FHQ18_09255</name>
</gene>
<dbReference type="RefSeq" id="WP_149266900.1">
    <property type="nucleotide sequence ID" value="NZ_VFJB01000007.1"/>
</dbReference>
<dbReference type="Gene3D" id="1.10.10.2830">
    <property type="match status" value="1"/>
</dbReference>
<dbReference type="SUPFAM" id="SSF110849">
    <property type="entry name" value="ParB/Sulfiredoxin"/>
    <property type="match status" value="1"/>
</dbReference>
<name>A0A5A8F0H7_9BACT</name>
<proteinExistence type="inferred from homology"/>
<keyword evidence="2" id="KW-0175">Coiled coil</keyword>
<dbReference type="InterPro" id="IPR036086">
    <property type="entry name" value="ParB/Sulfiredoxin_sf"/>
</dbReference>
<dbReference type="InterPro" id="IPR003115">
    <property type="entry name" value="ParB_N"/>
</dbReference>
<dbReference type="GO" id="GO:0005694">
    <property type="term" value="C:chromosome"/>
    <property type="evidence" value="ECO:0007669"/>
    <property type="project" value="TreeGrafter"/>
</dbReference>
<dbReference type="InterPro" id="IPR004437">
    <property type="entry name" value="ParB/RepB/Spo0J"/>
</dbReference>
<dbReference type="Pfam" id="PF02195">
    <property type="entry name" value="ParB_N"/>
    <property type="match status" value="1"/>
</dbReference>
<sequence>MNVKMIEINKLKQHTKNKDFFEDMVGYDFEELKRSIVENGLIEPLIVTPDKNGYYKIICGNQRYKACKELNIEEIPCIIKEFKNEDEELKTLIEDNLVRRHLTPYQRAKLMNELFKLSNKKTKTERIKELSQKTEYKERQISKYLKIAENLIREFAAMLDKGEININTANELATHSKEVQYEIYNIIKEKAVDDVKNTITEQLQRIKQLLNENKKKDEKIKQIEKEYSEFKNLLKIKSLDPETKKHDAEIVRDIITINVQILNLIKKCLKYSVDMKKMGFADENIKMDVTLFSEIKPPVFPIFKVDLKDIADYIELSKDVRKYEEVIEEHVLKYLE</sequence>
<evidence type="ECO:0000313" key="5">
    <source>
        <dbReference type="Proteomes" id="UP000322876"/>
    </source>
</evidence>
<dbReference type="PANTHER" id="PTHR33375:SF1">
    <property type="entry name" value="CHROMOSOME-PARTITIONING PROTEIN PARB-RELATED"/>
    <property type="match status" value="1"/>
</dbReference>
<dbReference type="EMBL" id="VFJB01000007">
    <property type="protein sequence ID" value="KAA0257519.1"/>
    <property type="molecule type" value="Genomic_DNA"/>
</dbReference>
<dbReference type="Proteomes" id="UP000322876">
    <property type="component" value="Unassembled WGS sequence"/>
</dbReference>
<evidence type="ECO:0000256" key="1">
    <source>
        <dbReference type="ARBA" id="ARBA00006295"/>
    </source>
</evidence>
<keyword evidence="5" id="KW-1185">Reference proteome</keyword>
<accession>A0A5A8F0H7</accession>
<feature type="coiled-coil region" evidence="2">
    <location>
        <begin position="192"/>
        <end position="233"/>
    </location>
</feature>
<feature type="domain" description="ParB-like N-terminal" evidence="3">
    <location>
        <begin position="4"/>
        <end position="97"/>
    </location>
</feature>
<protein>
    <submittedName>
        <fullName evidence="4">ParB/RepB/Spo0J family partition protein</fullName>
    </submittedName>
</protein>
<dbReference type="GO" id="GO:0003677">
    <property type="term" value="F:DNA binding"/>
    <property type="evidence" value="ECO:0007669"/>
    <property type="project" value="InterPro"/>
</dbReference>
<dbReference type="SUPFAM" id="SSF109709">
    <property type="entry name" value="KorB DNA-binding domain-like"/>
    <property type="match status" value="1"/>
</dbReference>
<comment type="similarity">
    <text evidence="1">Belongs to the ParB family.</text>
</comment>
<evidence type="ECO:0000313" key="4">
    <source>
        <dbReference type="EMBL" id="KAA0257519.1"/>
    </source>
</evidence>
<comment type="caution">
    <text evidence="4">The sequence shown here is derived from an EMBL/GenBank/DDBJ whole genome shotgun (WGS) entry which is preliminary data.</text>
</comment>
<dbReference type="GO" id="GO:0007059">
    <property type="term" value="P:chromosome segregation"/>
    <property type="evidence" value="ECO:0007669"/>
    <property type="project" value="TreeGrafter"/>
</dbReference>
<dbReference type="OrthoDB" id="1937833at2"/>
<dbReference type="NCBIfam" id="TIGR00180">
    <property type="entry name" value="parB_part"/>
    <property type="match status" value="1"/>
</dbReference>
<dbReference type="AlphaFoldDB" id="A0A5A8F0H7"/>
<dbReference type="Gene3D" id="3.90.1530.30">
    <property type="match status" value="1"/>
</dbReference>
<evidence type="ECO:0000259" key="3">
    <source>
        <dbReference type="SMART" id="SM00470"/>
    </source>
</evidence>